<evidence type="ECO:0000313" key="5">
    <source>
        <dbReference type="EMBL" id="OGF80934.1"/>
    </source>
</evidence>
<comment type="similarity">
    <text evidence="1">Belongs to the GSP E family.</text>
</comment>
<evidence type="ECO:0000256" key="1">
    <source>
        <dbReference type="ARBA" id="ARBA00006611"/>
    </source>
</evidence>
<dbReference type="EMBL" id="MFID01000023">
    <property type="protein sequence ID" value="OGF80934.1"/>
    <property type="molecule type" value="Genomic_DNA"/>
</dbReference>
<dbReference type="GO" id="GO:0005524">
    <property type="term" value="F:ATP binding"/>
    <property type="evidence" value="ECO:0007669"/>
    <property type="project" value="UniProtKB-KW"/>
</dbReference>
<evidence type="ECO:0000313" key="6">
    <source>
        <dbReference type="Proteomes" id="UP000178114"/>
    </source>
</evidence>
<keyword evidence="3" id="KW-0067">ATP-binding</keyword>
<dbReference type="PROSITE" id="PS00662">
    <property type="entry name" value="T2SP_E"/>
    <property type="match status" value="1"/>
</dbReference>
<gene>
    <name evidence="5" type="ORF">A2930_04255</name>
</gene>
<dbReference type="AlphaFoldDB" id="A0A1F5WZ56"/>
<accession>A0A1F5WZ56</accession>
<keyword evidence="2" id="KW-0547">Nucleotide-binding</keyword>
<dbReference type="Gene3D" id="3.30.450.90">
    <property type="match status" value="1"/>
</dbReference>
<evidence type="ECO:0000256" key="2">
    <source>
        <dbReference type="ARBA" id="ARBA00022741"/>
    </source>
</evidence>
<sequence>MPRFEETKVGIIDISKSKLESYGAALHSISNFKKALLAAREKDVRKASDTLELLFAGALDADASDVHIEAEVASAKIRLRIDGVLQDIVDIPTPLYQLLLSRIKLLSEVKLNIRNKPQDGRFTIKTSNENVEVRTSFLPGPFGESIVMRLLLPKTIAIKYESLGMQPALYELMKAELLRPNGMILVTGPTGSGKTTTLYAFLKSISSAEVKVITIEDPIEYHIAHITQTQIDPGKGYDFVNGLRSILRQDPDIILVGEIRDLETAQIAMHAALTGHLVFSTLHTNDAAGTVPRLIDLGVKVNVISPALNIAMAQRLTRQLCAFCKKADKPTAEETSLFKKTAKTIPESFKAGLPKEITVFRPVGCEKCAETGYKGRIGVFEAFLVDDEMERLIITSPPAADVQALAIKKGMLTLYQDGIIKIMQGITTLEELNRVASE</sequence>
<organism evidence="5 6">
    <name type="scientific">Candidatus Giovannonibacteria bacterium RIFCSPLOWO2_01_FULL_45_34</name>
    <dbReference type="NCBI Taxonomy" id="1798351"/>
    <lineage>
        <taxon>Bacteria</taxon>
        <taxon>Candidatus Giovannoniibacteriota</taxon>
    </lineage>
</organism>
<dbReference type="SUPFAM" id="SSF52540">
    <property type="entry name" value="P-loop containing nucleoside triphosphate hydrolases"/>
    <property type="match status" value="1"/>
</dbReference>
<protein>
    <recommendedName>
        <fullName evidence="4">Bacterial type II secretion system protein E domain-containing protein</fullName>
    </recommendedName>
</protein>
<dbReference type="PANTHER" id="PTHR30258">
    <property type="entry name" value="TYPE II SECRETION SYSTEM PROTEIN GSPE-RELATED"/>
    <property type="match status" value="1"/>
</dbReference>
<proteinExistence type="inferred from homology"/>
<name>A0A1F5WZ56_9BACT</name>
<comment type="caution">
    <text evidence="5">The sequence shown here is derived from an EMBL/GenBank/DDBJ whole genome shotgun (WGS) entry which is preliminary data.</text>
</comment>
<dbReference type="InterPro" id="IPR001482">
    <property type="entry name" value="T2SS/T4SS_dom"/>
</dbReference>
<feature type="domain" description="Bacterial type II secretion system protein E" evidence="4">
    <location>
        <begin position="247"/>
        <end position="261"/>
    </location>
</feature>
<dbReference type="GO" id="GO:0016887">
    <property type="term" value="F:ATP hydrolysis activity"/>
    <property type="evidence" value="ECO:0007669"/>
    <property type="project" value="TreeGrafter"/>
</dbReference>
<dbReference type="CDD" id="cd01129">
    <property type="entry name" value="PulE-GspE-like"/>
    <property type="match status" value="1"/>
</dbReference>
<dbReference type="Gene3D" id="3.40.50.300">
    <property type="entry name" value="P-loop containing nucleotide triphosphate hydrolases"/>
    <property type="match status" value="1"/>
</dbReference>
<dbReference type="InterPro" id="IPR027417">
    <property type="entry name" value="P-loop_NTPase"/>
</dbReference>
<dbReference type="STRING" id="1798351.A2930_04255"/>
<evidence type="ECO:0000256" key="3">
    <source>
        <dbReference type="ARBA" id="ARBA00022840"/>
    </source>
</evidence>
<reference evidence="5 6" key="1">
    <citation type="journal article" date="2016" name="Nat. Commun.">
        <title>Thousands of microbial genomes shed light on interconnected biogeochemical processes in an aquifer system.</title>
        <authorList>
            <person name="Anantharaman K."/>
            <person name="Brown C.T."/>
            <person name="Hug L.A."/>
            <person name="Sharon I."/>
            <person name="Castelle C.J."/>
            <person name="Probst A.J."/>
            <person name="Thomas B.C."/>
            <person name="Singh A."/>
            <person name="Wilkins M.J."/>
            <person name="Karaoz U."/>
            <person name="Brodie E.L."/>
            <person name="Williams K.H."/>
            <person name="Hubbard S.S."/>
            <person name="Banfield J.F."/>
        </authorList>
    </citation>
    <scope>NUCLEOTIDE SEQUENCE [LARGE SCALE GENOMIC DNA]</scope>
</reference>
<dbReference type="Pfam" id="PF00437">
    <property type="entry name" value="T2SSE"/>
    <property type="match status" value="1"/>
</dbReference>
<evidence type="ECO:0000259" key="4">
    <source>
        <dbReference type="PROSITE" id="PS00662"/>
    </source>
</evidence>
<dbReference type="Proteomes" id="UP000178114">
    <property type="component" value="Unassembled WGS sequence"/>
</dbReference>
<dbReference type="PANTHER" id="PTHR30258:SF2">
    <property type="entry name" value="COMG OPERON PROTEIN 1"/>
    <property type="match status" value="1"/>
</dbReference>
<dbReference type="InterPro" id="IPR003593">
    <property type="entry name" value="AAA+_ATPase"/>
</dbReference>
<dbReference type="GO" id="GO:0005886">
    <property type="term" value="C:plasma membrane"/>
    <property type="evidence" value="ECO:0007669"/>
    <property type="project" value="TreeGrafter"/>
</dbReference>
<dbReference type="SMART" id="SM00382">
    <property type="entry name" value="AAA"/>
    <property type="match status" value="1"/>
</dbReference>